<keyword evidence="21" id="KW-0496">Mitochondrion</keyword>
<evidence type="ECO:0000256" key="8">
    <source>
        <dbReference type="ARBA" id="ARBA00022691"/>
    </source>
</evidence>
<dbReference type="Pfam" id="PF06733">
    <property type="entry name" value="DEAD_2"/>
    <property type="match status" value="1"/>
</dbReference>
<dbReference type="CDD" id="cd02440">
    <property type="entry name" value="AdoMet_MTases"/>
    <property type="match status" value="1"/>
</dbReference>
<keyword evidence="21" id="KW-0999">Mitochondrion inner membrane</keyword>
<feature type="binding site" evidence="21">
    <location>
        <begin position="206"/>
        <end position="207"/>
    </location>
    <ligand>
        <name>S-adenosyl-L-methionine</name>
        <dbReference type="ChEBI" id="CHEBI:59789"/>
    </ligand>
</feature>
<evidence type="ECO:0000256" key="18">
    <source>
        <dbReference type="ARBA" id="ARBA00023235"/>
    </source>
</evidence>
<dbReference type="GO" id="GO:0051539">
    <property type="term" value="F:4 iron, 4 sulfur cluster binding"/>
    <property type="evidence" value="ECO:0007669"/>
    <property type="project" value="UniProtKB-KW"/>
</dbReference>
<evidence type="ECO:0000256" key="20">
    <source>
        <dbReference type="ARBA" id="ARBA00046387"/>
    </source>
</evidence>
<dbReference type="GO" id="GO:0016818">
    <property type="term" value="F:hydrolase activity, acting on acid anhydrides, in phosphorus-containing anhydrides"/>
    <property type="evidence" value="ECO:0007669"/>
    <property type="project" value="InterPro"/>
</dbReference>
<dbReference type="Pfam" id="PF13307">
    <property type="entry name" value="Helicase_C_2"/>
    <property type="match status" value="1"/>
</dbReference>
<dbReference type="HAMAP" id="MF_01813">
    <property type="entry name" value="MenG_UbiE_methyltr"/>
    <property type="match status" value="1"/>
</dbReference>
<dbReference type="InterPro" id="IPR006554">
    <property type="entry name" value="Helicase-like_DEXD_c2"/>
</dbReference>
<keyword evidence="21 23" id="KW-0472">Membrane</keyword>
<name>A0A0L0DAS5_THETB</name>
<dbReference type="GO" id="GO:0031314">
    <property type="term" value="C:extrinsic component of mitochondrial inner membrane"/>
    <property type="evidence" value="ECO:0007669"/>
    <property type="project" value="UniProtKB-UniRule"/>
</dbReference>
<comment type="function">
    <text evidence="21">Methyltransferase required for the conversion of 2-polyprenyl-6-methoxy-1,4-benzoquinol (DDMQH2) to 2-polyprenyl-3-methyl-6-methoxy-1,4-benzoquinol (DMQH2).</text>
</comment>
<feature type="region of interest" description="Disordered" evidence="22">
    <location>
        <begin position="1339"/>
        <end position="1360"/>
    </location>
</feature>
<dbReference type="PROSITE" id="PS00690">
    <property type="entry name" value="DEAH_ATP_HELICASE"/>
    <property type="match status" value="1"/>
</dbReference>
<dbReference type="InterPro" id="IPR013020">
    <property type="entry name" value="Rad3/Chl1-like"/>
</dbReference>
<feature type="binding site" evidence="21">
    <location>
        <position position="177"/>
    </location>
    <ligand>
        <name>S-adenosyl-L-methionine</name>
        <dbReference type="ChEBI" id="CHEBI:59789"/>
    </ligand>
</feature>
<feature type="compositionally biased region" description="Pro residues" evidence="22">
    <location>
        <begin position="493"/>
        <end position="504"/>
    </location>
</feature>
<dbReference type="FunFam" id="3.40.50.300:FF:000731">
    <property type="entry name" value="Fanconi anemia group J protein homolog"/>
    <property type="match status" value="1"/>
</dbReference>
<feature type="compositionally biased region" description="Gly residues" evidence="22">
    <location>
        <begin position="988"/>
        <end position="1005"/>
    </location>
</feature>
<feature type="domain" description="Helicase ATP-binding" evidence="24">
    <location>
        <begin position="358"/>
        <end position="806"/>
    </location>
</feature>
<dbReference type="InterPro" id="IPR023576">
    <property type="entry name" value="UbiE/COQ5_MeTrFase_CS"/>
</dbReference>
<dbReference type="GO" id="GO:0005524">
    <property type="term" value="F:ATP binding"/>
    <property type="evidence" value="ECO:0007669"/>
    <property type="project" value="UniProtKB-KW"/>
</dbReference>
<dbReference type="STRING" id="461836.A0A0L0DAS5"/>
<dbReference type="GO" id="GO:0003678">
    <property type="term" value="F:DNA helicase activity"/>
    <property type="evidence" value="ECO:0007669"/>
    <property type="project" value="InterPro"/>
</dbReference>
<comment type="cofactor">
    <cofactor evidence="1">
        <name>[4Fe-4S] cluster</name>
        <dbReference type="ChEBI" id="CHEBI:49883"/>
    </cofactor>
</comment>
<dbReference type="EMBL" id="GL349455">
    <property type="protein sequence ID" value="KNC49459.1"/>
    <property type="molecule type" value="Genomic_DNA"/>
</dbReference>
<dbReference type="PROSITE" id="PS51608">
    <property type="entry name" value="SAM_MT_UBIE"/>
    <property type="match status" value="1"/>
</dbReference>
<dbReference type="OMA" id="RACINER"/>
<feature type="region of interest" description="Disordered" evidence="22">
    <location>
        <begin position="436"/>
        <end position="609"/>
    </location>
</feature>
<evidence type="ECO:0000256" key="17">
    <source>
        <dbReference type="ARBA" id="ARBA00023204"/>
    </source>
</evidence>
<evidence type="ECO:0000256" key="5">
    <source>
        <dbReference type="ARBA" id="ARBA00022603"/>
    </source>
</evidence>
<keyword evidence="5 21" id="KW-0489">Methyltransferase</keyword>
<keyword evidence="15" id="KW-0408">Iron</keyword>
<feature type="transmembrane region" description="Helical" evidence="23">
    <location>
        <begin position="43"/>
        <end position="66"/>
    </location>
</feature>
<dbReference type="CDD" id="cd18788">
    <property type="entry name" value="SF2_C_XPD"/>
    <property type="match status" value="1"/>
</dbReference>
<gene>
    <name evidence="25" type="ORF">AMSG_11882</name>
</gene>
<comment type="similarity">
    <text evidence="21">Belongs to the class I-like SAM-binding methyltransferase superfamily. MenG/UbiE family.</text>
</comment>
<evidence type="ECO:0000256" key="15">
    <source>
        <dbReference type="ARBA" id="ARBA00023004"/>
    </source>
</evidence>
<evidence type="ECO:0000313" key="26">
    <source>
        <dbReference type="Proteomes" id="UP000054408"/>
    </source>
</evidence>
<dbReference type="InterPro" id="IPR045028">
    <property type="entry name" value="DinG/Rad3-like"/>
</dbReference>
<evidence type="ECO:0000256" key="23">
    <source>
        <dbReference type="SAM" id="Phobius"/>
    </source>
</evidence>
<feature type="region of interest" description="Disordered" evidence="22">
    <location>
        <begin position="931"/>
        <end position="1012"/>
    </location>
</feature>
<comment type="subcellular location">
    <subcellularLocation>
        <location evidence="21">Mitochondrion inner membrane</location>
        <topology evidence="21">Peripheral membrane protein</topology>
        <orientation evidence="21">Matrix side</orientation>
    </subcellularLocation>
    <subcellularLocation>
        <location evidence="2">Nucleus</location>
    </subcellularLocation>
</comment>
<dbReference type="PANTHER" id="PTHR11472:SF47">
    <property type="entry name" value="FANCONI ANEMIA GROUP J PROTEIN"/>
    <property type="match status" value="1"/>
</dbReference>
<evidence type="ECO:0000256" key="16">
    <source>
        <dbReference type="ARBA" id="ARBA00023014"/>
    </source>
</evidence>
<evidence type="ECO:0000256" key="12">
    <source>
        <dbReference type="ARBA" id="ARBA00022801"/>
    </source>
</evidence>
<dbReference type="GO" id="GO:0046872">
    <property type="term" value="F:metal ion binding"/>
    <property type="evidence" value="ECO:0007669"/>
    <property type="project" value="UniProtKB-KW"/>
</dbReference>
<evidence type="ECO:0000256" key="7">
    <source>
        <dbReference type="ARBA" id="ARBA00022688"/>
    </source>
</evidence>
<evidence type="ECO:0000256" key="6">
    <source>
        <dbReference type="ARBA" id="ARBA00022679"/>
    </source>
</evidence>
<comment type="catalytic activity">
    <reaction evidence="21">
        <text>a 2-methoxy-6-(all-trans-polyprenyl)benzene-1,4-diol + S-adenosyl-L-methionine = a 5-methoxy-2-methyl-3-(all-trans-polyprenyl)benzene-1,4-diol + S-adenosyl-L-homocysteine + H(+)</text>
        <dbReference type="Rhea" id="RHEA:28286"/>
        <dbReference type="Rhea" id="RHEA-COMP:10858"/>
        <dbReference type="Rhea" id="RHEA-COMP:10859"/>
        <dbReference type="ChEBI" id="CHEBI:15378"/>
        <dbReference type="ChEBI" id="CHEBI:57856"/>
        <dbReference type="ChEBI" id="CHEBI:59789"/>
        <dbReference type="ChEBI" id="CHEBI:84166"/>
        <dbReference type="ChEBI" id="CHEBI:84167"/>
        <dbReference type="EC" id="2.1.1.201"/>
    </reaction>
</comment>
<feature type="compositionally biased region" description="Pro residues" evidence="22">
    <location>
        <begin position="455"/>
        <end position="464"/>
    </location>
</feature>
<evidence type="ECO:0000256" key="14">
    <source>
        <dbReference type="ARBA" id="ARBA00022840"/>
    </source>
</evidence>
<accession>A0A0L0DAS5</accession>
<keyword evidence="11" id="KW-0227">DNA damage</keyword>
<keyword evidence="10" id="KW-0547">Nucleotide-binding</keyword>
<keyword evidence="26" id="KW-1185">Reference proteome</keyword>
<keyword evidence="23" id="KW-0812">Transmembrane</keyword>
<dbReference type="GO" id="GO:0008425">
    <property type="term" value="F:2-methoxy-6-polyprenyl-1,4-benzoquinol methyltransferase activity"/>
    <property type="evidence" value="ECO:0007669"/>
    <property type="project" value="UniProtKB-UniRule"/>
</dbReference>
<dbReference type="PROSITE" id="PS01184">
    <property type="entry name" value="UBIE_2"/>
    <property type="match status" value="1"/>
</dbReference>
<feature type="compositionally biased region" description="Basic and acidic residues" evidence="22">
    <location>
        <begin position="599"/>
        <end position="608"/>
    </location>
</feature>
<organism evidence="25 26">
    <name type="scientific">Thecamonas trahens ATCC 50062</name>
    <dbReference type="NCBI Taxonomy" id="461836"/>
    <lineage>
        <taxon>Eukaryota</taxon>
        <taxon>Apusozoa</taxon>
        <taxon>Apusomonadida</taxon>
        <taxon>Apusomonadidae</taxon>
        <taxon>Thecamonas</taxon>
    </lineage>
</organism>
<dbReference type="GO" id="GO:1990918">
    <property type="term" value="P:double-strand break repair involved in meiotic recombination"/>
    <property type="evidence" value="ECO:0007669"/>
    <property type="project" value="TreeGrafter"/>
</dbReference>
<dbReference type="InterPro" id="IPR006555">
    <property type="entry name" value="ATP-dep_Helicase_C"/>
</dbReference>
<feature type="transmembrane region" description="Helical" evidence="23">
    <location>
        <begin position="6"/>
        <end position="31"/>
    </location>
</feature>
<dbReference type="NCBIfam" id="TIGR01934">
    <property type="entry name" value="MenG_MenH_UbiE"/>
    <property type="match status" value="1"/>
</dbReference>
<dbReference type="InterPro" id="IPR027417">
    <property type="entry name" value="P-loop_NTPase"/>
</dbReference>
<dbReference type="NCBIfam" id="NF001242">
    <property type="entry name" value="PRK00216.1-3"/>
    <property type="match status" value="1"/>
</dbReference>
<evidence type="ECO:0000259" key="24">
    <source>
        <dbReference type="PROSITE" id="PS51193"/>
    </source>
</evidence>
<reference evidence="25 26" key="1">
    <citation type="submission" date="2010-05" db="EMBL/GenBank/DDBJ databases">
        <title>The Genome Sequence of Thecamonas trahens ATCC 50062.</title>
        <authorList>
            <consortium name="The Broad Institute Genome Sequencing Platform"/>
            <person name="Russ C."/>
            <person name="Cuomo C."/>
            <person name="Shea T."/>
            <person name="Young S.K."/>
            <person name="Zeng Q."/>
            <person name="Koehrsen M."/>
            <person name="Haas B."/>
            <person name="Borodovsky M."/>
            <person name="Guigo R."/>
            <person name="Alvarado L."/>
            <person name="Berlin A."/>
            <person name="Bochicchio J."/>
            <person name="Borenstein D."/>
            <person name="Chapman S."/>
            <person name="Chen Z."/>
            <person name="Freedman E."/>
            <person name="Gellesch M."/>
            <person name="Goldberg J."/>
            <person name="Griggs A."/>
            <person name="Gujja S."/>
            <person name="Heilman E."/>
            <person name="Heiman D."/>
            <person name="Hepburn T."/>
            <person name="Howarth C."/>
            <person name="Jen D."/>
            <person name="Larson L."/>
            <person name="Mehta T."/>
            <person name="Park D."/>
            <person name="Pearson M."/>
            <person name="Roberts A."/>
            <person name="Saif S."/>
            <person name="Shenoy N."/>
            <person name="Sisk P."/>
            <person name="Stolte C."/>
            <person name="Sykes S."/>
            <person name="Thomson T."/>
            <person name="Walk T."/>
            <person name="White J."/>
            <person name="Yandava C."/>
            <person name="Burger G."/>
            <person name="Gray M.W."/>
            <person name="Holland P.W.H."/>
            <person name="King N."/>
            <person name="Lang F.B.F."/>
            <person name="Roger A.J."/>
            <person name="Ruiz-Trillo I."/>
            <person name="Lander E."/>
            <person name="Nusbaum C."/>
        </authorList>
    </citation>
    <scope>NUCLEOTIDE SEQUENCE [LARGE SCALE GENOMIC DNA]</scope>
    <source>
        <strain evidence="25 26">ATCC 50062</strain>
    </source>
</reference>
<dbReference type="UniPathway" id="UPA00232"/>
<evidence type="ECO:0000256" key="19">
    <source>
        <dbReference type="ARBA" id="ARBA00023242"/>
    </source>
</evidence>
<dbReference type="eggNOG" id="KOG1540">
    <property type="taxonomic scope" value="Eukaryota"/>
</dbReference>
<dbReference type="NCBIfam" id="TIGR00604">
    <property type="entry name" value="rad3"/>
    <property type="match status" value="1"/>
</dbReference>
<dbReference type="InterPro" id="IPR004033">
    <property type="entry name" value="UbiE/COQ5_MeTrFase"/>
</dbReference>
<dbReference type="Proteomes" id="UP000054408">
    <property type="component" value="Unassembled WGS sequence"/>
</dbReference>
<evidence type="ECO:0000256" key="2">
    <source>
        <dbReference type="ARBA" id="ARBA00004123"/>
    </source>
</evidence>
<dbReference type="GO" id="GO:0006289">
    <property type="term" value="P:nucleotide-excision repair"/>
    <property type="evidence" value="ECO:0007669"/>
    <property type="project" value="TreeGrafter"/>
</dbReference>
<dbReference type="GO" id="GO:0005634">
    <property type="term" value="C:nucleus"/>
    <property type="evidence" value="ECO:0007669"/>
    <property type="project" value="UniProtKB-SubCell"/>
</dbReference>
<evidence type="ECO:0000313" key="25">
    <source>
        <dbReference type="EMBL" id="KNC49459.1"/>
    </source>
</evidence>
<dbReference type="RefSeq" id="XP_013757923.1">
    <property type="nucleotide sequence ID" value="XM_013902469.1"/>
</dbReference>
<feature type="binding site" evidence="21">
    <location>
        <position position="223"/>
    </location>
    <ligand>
        <name>S-adenosyl-L-methionine</name>
        <dbReference type="ChEBI" id="CHEBI:59789"/>
    </ligand>
</feature>
<dbReference type="EC" id="2.1.1.201" evidence="21"/>
<keyword evidence="16" id="KW-0411">Iron-sulfur</keyword>
<evidence type="ECO:0000256" key="10">
    <source>
        <dbReference type="ARBA" id="ARBA00022741"/>
    </source>
</evidence>
<feature type="binding site" evidence="21">
    <location>
        <position position="148"/>
    </location>
    <ligand>
        <name>S-adenosyl-L-methionine</name>
        <dbReference type="ChEBI" id="CHEBI:59789"/>
    </ligand>
</feature>
<dbReference type="PROSITE" id="PS01183">
    <property type="entry name" value="UBIE_1"/>
    <property type="match status" value="1"/>
</dbReference>
<keyword evidence="18" id="KW-0413">Isomerase</keyword>
<dbReference type="OrthoDB" id="6329284at2759"/>
<dbReference type="InterPro" id="IPR010614">
    <property type="entry name" value="RAD3-like_helicase_DEAD"/>
</dbReference>
<dbReference type="GO" id="GO:0003677">
    <property type="term" value="F:DNA binding"/>
    <property type="evidence" value="ECO:0007669"/>
    <property type="project" value="InterPro"/>
</dbReference>
<protein>
    <recommendedName>
        <fullName evidence="21">2-methoxy-6-polyprenyl-1,4-benzoquinol methylase, mitochondrial</fullName>
        <ecNumber evidence="21">2.1.1.201</ecNumber>
    </recommendedName>
    <alternativeName>
        <fullName evidence="21">Ubiquinone biosynthesis methyltransferase COQ5</fullName>
    </alternativeName>
</protein>
<keyword evidence="23" id="KW-1133">Transmembrane helix</keyword>
<comment type="pathway">
    <text evidence="21">Cofactor biosynthesis; ubiquinone biosynthesis.</text>
</comment>
<keyword evidence="8 21" id="KW-0949">S-adenosyl-L-methionine</keyword>
<sequence>MKPQFHALILGTIFFWGAGLVAVLGTFAFNLKNRSCDGGLVRTLIITLTFCMWILTAVVGVVVAAVTRAASSKAGTVGDGSTTHFGFRDVPVDEKKALVGEVFSNVADMYDVMNDLMSAGVHRVWKDQFVRALDPTPGMRMLDVAGGTGDIAFRCLDHAGRKPAGAATAPAKVTVCDINEGMLGVGRERAAADGRDPAGLEWVQGDAEALPFEDNTFDSYTISFGIRNTTDVAAALRESYRVLRPGGRFLCLEFSRVALPVLSQAYDAYSFQLIPLLGELVANDRDSYQYLVESIRQFPDQETFKAMIDDAGFRAVSYSNLSFGIAAMHSGFKLYKVQLRTEQQVRMSRKGGESYWIGGVNVKFPFKAYPSQMAMMAKVIKAVAEKKNALLESPTGSGKSLALLCSTLAWQREVLTRRAAARRRLREYRLAQTVRMAKSAVAHDELHNSRRRPTGPHPPPPPGPSKLVDLLEPSAKEPLPGDDGDGDATPQPGGGPLPAQPPPGLGDNQATAMVASAEPQPGRTTMLSSDDDFMPGPAPPPLPPSPPVEAKPRASTPPPGPPAKRAKLLSGSFKGKGKVSNSASESRGEDAMFDSGDAEADKQARADAAELAQDPPRIYFASRTHSQVHQIVGELRATAYRPRMAILASREQYCIHPRVSKSARRNDECKALLEHAGCGFNHNVQRLASDPVFSTKVWDIENLVSAGRRKRGCPYFASKNLAETADIVFCPYNYLVDPLVRGSMSIALSNAIVILDEAHNIEDSCRDAGSAQLTLDSLDHAQKDLDAGRKTSDTARAAYEPLLVVIDAVLGWLRNTAASSLRGVEYEVEESPELAGRSLLAALEQMGLTPSSLVVVRAALKSANDIRQEKSKRDSAEGGPRDDDNTHVLTAETFVVLETLLFVVDICVRDDGVHAADYVMLVRKVRKAQFGRGRGGRGGGRGGRGGRGGGHMDSGLFSTPNRHRQRRGARSAQRAFASSPLSAVTVGSGHGGASPGSSGNQGGSGPSRSAGETGFETSLNFWCMNPGIVFNSLAGESRSVILTSGTLSPLDSFESELMAPFPIVLEAGHVIDMEKQVFVTPLVQAPSGYTLNSTWKHSNTLEFQDQLGETVKALAHIVPHGMLVFVTSYTLLDKLVKRWKETGLYAQLSQLKRVVQEPRAKADFEGTMAKFYAAIKGSKASPPTIGGAVLLAVYRGKVSEGIDFSDDNARSVLCVGIPYPNIKDRKITIKRRYNDTHSTSRGLLPGSKWYTLQAFRALNQALGRCIRHRNDYGSILLVDERFARSSIAPSLSKWVRTAIQSFPNPQAFGQALHNFHSAAAEAAEQRAAAASGKPAVVLELDGDDESGPAGAPSDATCSAGLDDEEAKDVIELGCRACGQIVTTGKVPRGSATESELRAHGWQLRPSVPDAE</sequence>
<dbReference type="eggNOG" id="KOG1132">
    <property type="taxonomic scope" value="Eukaryota"/>
</dbReference>
<keyword evidence="13" id="KW-0347">Helicase</keyword>
<feature type="region of interest" description="Disordered" evidence="22">
    <location>
        <begin position="866"/>
        <end position="885"/>
    </location>
</feature>
<evidence type="ECO:0000256" key="9">
    <source>
        <dbReference type="ARBA" id="ARBA00022723"/>
    </source>
</evidence>
<keyword evidence="9" id="KW-0479">Metal-binding</keyword>
<comment type="subunit">
    <text evidence="20">Component of a multi-subunit COQ enzyme complex, composed of at least COQ3, COQ4, COQ5, COQ6, COQ7 and COQ9. Interacts with PYURF; the interaction is direct, stabilizes COQ5 protein and associates PYURF with COQ enzyme complex.</text>
</comment>
<keyword evidence="19" id="KW-0539">Nucleus</keyword>
<keyword evidence="6 21" id="KW-0808">Transferase</keyword>
<dbReference type="GeneID" id="25569797"/>
<dbReference type="InterPro" id="IPR014013">
    <property type="entry name" value="Helic_SF1/SF2_ATP-bd_DinG/Rad3"/>
</dbReference>
<dbReference type="GO" id="GO:0032259">
    <property type="term" value="P:methylation"/>
    <property type="evidence" value="ECO:0007669"/>
    <property type="project" value="UniProtKB-KW"/>
</dbReference>
<keyword evidence="4" id="KW-0004">4Fe-4S</keyword>
<dbReference type="Gene3D" id="3.40.50.150">
    <property type="entry name" value="Vaccinia Virus protein VP39"/>
    <property type="match status" value="1"/>
</dbReference>
<evidence type="ECO:0000256" key="22">
    <source>
        <dbReference type="SAM" id="MobiDB-lite"/>
    </source>
</evidence>
<dbReference type="SMART" id="SM00491">
    <property type="entry name" value="HELICc2"/>
    <property type="match status" value="1"/>
</dbReference>
<evidence type="ECO:0000256" key="21">
    <source>
        <dbReference type="HAMAP-Rule" id="MF_03191"/>
    </source>
</evidence>
<comment type="similarity">
    <text evidence="3">Belongs to the DEAD box helicase family. DEAH subfamily.</text>
</comment>
<feature type="compositionally biased region" description="Pro residues" evidence="22">
    <location>
        <begin position="536"/>
        <end position="562"/>
    </location>
</feature>
<dbReference type="FunFam" id="3.40.50.150:FF:000064">
    <property type="entry name" value="2-methoxy-6-polyprenyl-1,4-benzoquinol methylase, mitochondrial"/>
    <property type="match status" value="1"/>
</dbReference>
<keyword evidence="12" id="KW-0378">Hydrolase</keyword>
<feature type="compositionally biased region" description="Low complexity" evidence="22">
    <location>
        <begin position="970"/>
        <end position="979"/>
    </location>
</feature>
<dbReference type="PANTHER" id="PTHR11472">
    <property type="entry name" value="DNA REPAIR DEAD HELICASE RAD3/XP-D SUBFAMILY MEMBER"/>
    <property type="match status" value="1"/>
</dbReference>
<keyword evidence="17" id="KW-0234">DNA repair</keyword>
<evidence type="ECO:0000256" key="13">
    <source>
        <dbReference type="ARBA" id="ARBA00022806"/>
    </source>
</evidence>
<feature type="region of interest" description="Disordered" evidence="22">
    <location>
        <begin position="1385"/>
        <end position="1411"/>
    </location>
</feature>
<dbReference type="Gene3D" id="3.40.50.300">
    <property type="entry name" value="P-loop containing nucleotide triphosphate hydrolases"/>
    <property type="match status" value="3"/>
</dbReference>
<evidence type="ECO:0000256" key="11">
    <source>
        <dbReference type="ARBA" id="ARBA00022763"/>
    </source>
</evidence>
<evidence type="ECO:0000256" key="3">
    <source>
        <dbReference type="ARBA" id="ARBA00008792"/>
    </source>
</evidence>
<dbReference type="SUPFAM" id="SSF52540">
    <property type="entry name" value="P-loop containing nucleoside triphosphate hydrolases"/>
    <property type="match status" value="2"/>
</dbReference>
<proteinExistence type="inferred from homology"/>
<evidence type="ECO:0000256" key="1">
    <source>
        <dbReference type="ARBA" id="ARBA00001966"/>
    </source>
</evidence>
<keyword evidence="14" id="KW-0067">ATP-binding</keyword>
<dbReference type="PROSITE" id="PS51193">
    <property type="entry name" value="HELICASE_ATP_BIND_2"/>
    <property type="match status" value="1"/>
</dbReference>
<keyword evidence="7 21" id="KW-0831">Ubiquinone biosynthesis</keyword>
<dbReference type="InterPro" id="IPR029063">
    <property type="entry name" value="SAM-dependent_MTases_sf"/>
</dbReference>
<evidence type="ECO:0000256" key="4">
    <source>
        <dbReference type="ARBA" id="ARBA00022485"/>
    </source>
</evidence>
<dbReference type="InterPro" id="IPR002464">
    <property type="entry name" value="DNA/RNA_helicase_DEAH_CS"/>
</dbReference>
<dbReference type="SMART" id="SM00488">
    <property type="entry name" value="DEXDc2"/>
    <property type="match status" value="1"/>
</dbReference>
<dbReference type="SUPFAM" id="SSF53335">
    <property type="entry name" value="S-adenosyl-L-methionine-dependent methyltransferases"/>
    <property type="match status" value="1"/>
</dbReference>
<feature type="compositionally biased region" description="Gly residues" evidence="22">
    <location>
        <begin position="932"/>
        <end position="952"/>
    </location>
</feature>
<dbReference type="Pfam" id="PF01209">
    <property type="entry name" value="Ubie_methyltran"/>
    <property type="match status" value="1"/>
</dbReference>